<name>A0A1G2D8G1_9BACT</name>
<dbReference type="SUPFAM" id="SSF51730">
    <property type="entry name" value="FAD-linked oxidoreductase"/>
    <property type="match status" value="1"/>
</dbReference>
<dbReference type="Proteomes" id="UP000177996">
    <property type="component" value="Unassembled WGS sequence"/>
</dbReference>
<reference evidence="2 3" key="1">
    <citation type="journal article" date="2016" name="Nat. Commun.">
        <title>Thousands of microbial genomes shed light on interconnected biogeochemical processes in an aquifer system.</title>
        <authorList>
            <person name="Anantharaman K."/>
            <person name="Brown C.T."/>
            <person name="Hug L.A."/>
            <person name="Sharon I."/>
            <person name="Castelle C.J."/>
            <person name="Probst A.J."/>
            <person name="Thomas B.C."/>
            <person name="Singh A."/>
            <person name="Wilkins M.J."/>
            <person name="Karaoz U."/>
            <person name="Brodie E.L."/>
            <person name="Williams K.H."/>
            <person name="Hubbard S.S."/>
            <person name="Banfield J.F."/>
        </authorList>
    </citation>
    <scope>NUCLEOTIDE SEQUENCE [LARGE SCALE GENOMIC DNA]</scope>
</reference>
<proteinExistence type="predicted"/>
<organism evidence="2 3">
    <name type="scientific">Candidatus Lloydbacteria bacterium RIFCSPHIGHO2_02_FULL_50_13</name>
    <dbReference type="NCBI Taxonomy" id="1798661"/>
    <lineage>
        <taxon>Bacteria</taxon>
        <taxon>Candidatus Lloydiibacteriota</taxon>
    </lineage>
</organism>
<dbReference type="EMBL" id="MHLL01000014">
    <property type="protein sequence ID" value="OGZ09899.1"/>
    <property type="molecule type" value="Genomic_DNA"/>
</dbReference>
<keyword evidence="1" id="KW-0560">Oxidoreductase</keyword>
<gene>
    <name evidence="2" type="ORF">A3D65_00020</name>
</gene>
<evidence type="ECO:0000256" key="1">
    <source>
        <dbReference type="ARBA" id="ARBA00023002"/>
    </source>
</evidence>
<dbReference type="InterPro" id="IPR029041">
    <property type="entry name" value="FAD-linked_oxidoreductase-like"/>
</dbReference>
<dbReference type="Gene3D" id="3.20.20.220">
    <property type="match status" value="1"/>
</dbReference>
<accession>A0A1G2D8G1</accession>
<comment type="caution">
    <text evidence="2">The sequence shown here is derived from an EMBL/GenBank/DDBJ whole genome shotgun (WGS) entry which is preliminary data.</text>
</comment>
<protein>
    <submittedName>
        <fullName evidence="2">Uncharacterized protein</fullName>
    </submittedName>
</protein>
<evidence type="ECO:0000313" key="3">
    <source>
        <dbReference type="Proteomes" id="UP000177996"/>
    </source>
</evidence>
<sequence>MNHTNRGNIAIKPSAFGIDFGPFFFARTLKRLIDAAAGKYIEIEVDAEDRETLVTVQQMLNSLAPKLPDGVILRPAFQMHLPDKVRQKLISECRILDMPIRIVKGSGLYNIGASEITDEEMLVRYRETFRSLLARGMRPMAATVRDSALLYELATLARNDRITADQFAFQFLDGLFGRSLAKTYVKRKYRVGCYVTFVDPSAPEEWKGYIRRRIAFGRKLLFGE</sequence>
<dbReference type="GO" id="GO:0016491">
    <property type="term" value="F:oxidoreductase activity"/>
    <property type="evidence" value="ECO:0007669"/>
    <property type="project" value="UniProtKB-KW"/>
</dbReference>
<dbReference type="STRING" id="1798661.A3D65_00020"/>
<dbReference type="AlphaFoldDB" id="A0A1G2D8G1"/>
<evidence type="ECO:0000313" key="2">
    <source>
        <dbReference type="EMBL" id="OGZ09899.1"/>
    </source>
</evidence>